<sequence length="145" mass="16182">MGIPPLSYDCKKWKVHAIVLHDSVLSTPSSSAQRWLLFVVAISRAEFSSTEFPSVPSLYFSLLLFVPAHGAKKREAPNRCTGVSSPSENTSKSCCSTSASPLFSGRKTVAISFEPQRKRERERERERECPPPLSVSRAQQRNPLF</sequence>
<feature type="compositionally biased region" description="Basic and acidic residues" evidence="1">
    <location>
        <begin position="115"/>
        <end position="129"/>
    </location>
</feature>
<reference evidence="2" key="1">
    <citation type="submission" date="2021-08" db="EMBL/GenBank/DDBJ databases">
        <title>WGS assembly of Ceratopteris richardii.</title>
        <authorList>
            <person name="Marchant D.B."/>
            <person name="Chen G."/>
            <person name="Jenkins J."/>
            <person name="Shu S."/>
            <person name="Leebens-Mack J."/>
            <person name="Grimwood J."/>
            <person name="Schmutz J."/>
            <person name="Soltis P."/>
            <person name="Soltis D."/>
            <person name="Chen Z.-H."/>
        </authorList>
    </citation>
    <scope>NUCLEOTIDE SEQUENCE</scope>
    <source>
        <strain evidence="2">Whitten #5841</strain>
        <tissue evidence="2">Leaf</tissue>
    </source>
</reference>
<comment type="caution">
    <text evidence="2">The sequence shown here is derived from an EMBL/GenBank/DDBJ whole genome shotgun (WGS) entry which is preliminary data.</text>
</comment>
<feature type="compositionally biased region" description="Polar residues" evidence="1">
    <location>
        <begin position="81"/>
        <end position="99"/>
    </location>
</feature>
<feature type="compositionally biased region" description="Polar residues" evidence="1">
    <location>
        <begin position="136"/>
        <end position="145"/>
    </location>
</feature>
<protein>
    <submittedName>
        <fullName evidence="2">Uncharacterized protein</fullName>
    </submittedName>
</protein>
<feature type="region of interest" description="Disordered" evidence="1">
    <location>
        <begin position="113"/>
        <end position="145"/>
    </location>
</feature>
<gene>
    <name evidence="2" type="ORF">KP509_19G003800</name>
</gene>
<name>A0A8T2SLJ0_CERRI</name>
<keyword evidence="3" id="KW-1185">Reference proteome</keyword>
<feature type="region of interest" description="Disordered" evidence="1">
    <location>
        <begin position="75"/>
        <end position="99"/>
    </location>
</feature>
<accession>A0A8T2SLJ0</accession>
<proteinExistence type="predicted"/>
<evidence type="ECO:0000313" key="2">
    <source>
        <dbReference type="EMBL" id="KAH7351578.1"/>
    </source>
</evidence>
<dbReference type="AlphaFoldDB" id="A0A8T2SLJ0"/>
<evidence type="ECO:0000313" key="3">
    <source>
        <dbReference type="Proteomes" id="UP000825935"/>
    </source>
</evidence>
<dbReference type="Proteomes" id="UP000825935">
    <property type="component" value="Chromosome 19"/>
</dbReference>
<evidence type="ECO:0000256" key="1">
    <source>
        <dbReference type="SAM" id="MobiDB-lite"/>
    </source>
</evidence>
<dbReference type="EMBL" id="CM035424">
    <property type="protein sequence ID" value="KAH7351578.1"/>
    <property type="molecule type" value="Genomic_DNA"/>
</dbReference>
<organism evidence="2 3">
    <name type="scientific">Ceratopteris richardii</name>
    <name type="common">Triangle waterfern</name>
    <dbReference type="NCBI Taxonomy" id="49495"/>
    <lineage>
        <taxon>Eukaryota</taxon>
        <taxon>Viridiplantae</taxon>
        <taxon>Streptophyta</taxon>
        <taxon>Embryophyta</taxon>
        <taxon>Tracheophyta</taxon>
        <taxon>Polypodiopsida</taxon>
        <taxon>Polypodiidae</taxon>
        <taxon>Polypodiales</taxon>
        <taxon>Pteridineae</taxon>
        <taxon>Pteridaceae</taxon>
        <taxon>Parkerioideae</taxon>
        <taxon>Ceratopteris</taxon>
    </lineage>
</organism>